<dbReference type="PANTHER" id="PTHR31204">
    <property type="entry name" value="SIGMA INTRACELLULAR RECEPTOR 2"/>
    <property type="match status" value="1"/>
</dbReference>
<dbReference type="EMBL" id="CP015055">
    <property type="protein sequence ID" value="QGN14948.1"/>
    <property type="molecule type" value="Genomic_DNA"/>
</dbReference>
<keyword evidence="5 7" id="KW-1133">Transmembrane helix</keyword>
<keyword evidence="6 7" id="KW-0472">Membrane</keyword>
<protein>
    <recommendedName>
        <fullName evidence="7">Efficient mitochondria targeting-associated protein 19</fullName>
    </recommendedName>
</protein>
<comment type="subcellular location">
    <subcellularLocation>
        <location evidence="1">Endoplasmic reticulum membrane</location>
        <topology evidence="1">Multi-pass membrane protein</topology>
    </subcellularLocation>
</comment>
<evidence type="ECO:0000313" key="9">
    <source>
        <dbReference type="EMBL" id="QGN14948.1"/>
    </source>
</evidence>
<evidence type="ECO:0000256" key="7">
    <source>
        <dbReference type="PIRNR" id="PIRNR031032"/>
    </source>
</evidence>
<feature type="transmembrane region" description="Helical" evidence="7">
    <location>
        <begin position="79"/>
        <end position="100"/>
    </location>
</feature>
<feature type="transmembrane region" description="Helical" evidence="7">
    <location>
        <begin position="155"/>
        <end position="174"/>
    </location>
</feature>
<keyword evidence="4 7" id="KW-0256">Endoplasmic reticulum</keyword>
<dbReference type="PIRSF" id="PIRSF031032">
    <property type="entry name" value="TMP_97_prd"/>
    <property type="match status" value="1"/>
</dbReference>
<dbReference type="Pfam" id="PF05241">
    <property type="entry name" value="EBP"/>
    <property type="match status" value="1"/>
</dbReference>
<proteinExistence type="inferred from homology"/>
<gene>
    <name evidence="9" type="primary">EMA19</name>
    <name evidence="9" type="ORF">FIM1_1624</name>
</gene>
<name>A0ABX6EXH1_KLUMA</name>
<feature type="transmembrane region" description="Helical" evidence="7">
    <location>
        <begin position="29"/>
        <end position="47"/>
    </location>
</feature>
<dbReference type="InterPro" id="IPR051987">
    <property type="entry name" value="Sigma-2_receptor-like"/>
</dbReference>
<comment type="similarity">
    <text evidence="2">Belongs to the TMEM97/sigma-2 receptor family.</text>
</comment>
<evidence type="ECO:0000256" key="5">
    <source>
        <dbReference type="ARBA" id="ARBA00022989"/>
    </source>
</evidence>
<evidence type="ECO:0000256" key="2">
    <source>
        <dbReference type="ARBA" id="ARBA00009096"/>
    </source>
</evidence>
<reference evidence="9 10" key="1">
    <citation type="submission" date="2016-03" db="EMBL/GenBank/DDBJ databases">
        <title>How can Kluyveromyces marxianus grow so fast - potential evolutionary course in Saccharomyces Complex revealed by comparative genomics.</title>
        <authorList>
            <person name="Mo W."/>
            <person name="Lu W."/>
            <person name="Yang X."/>
            <person name="Qi J."/>
            <person name="Lv H."/>
        </authorList>
    </citation>
    <scope>NUCLEOTIDE SEQUENCE [LARGE SCALE GENOMIC DNA]</scope>
    <source>
        <strain evidence="9 10">FIM1</strain>
    </source>
</reference>
<dbReference type="Proteomes" id="UP000422736">
    <property type="component" value="Chromosome 2"/>
</dbReference>
<keyword evidence="10" id="KW-1185">Reference proteome</keyword>
<dbReference type="PANTHER" id="PTHR31204:SF1">
    <property type="entry name" value="SIGMA INTRACELLULAR RECEPTOR 2"/>
    <property type="match status" value="1"/>
</dbReference>
<dbReference type="InterPro" id="IPR033118">
    <property type="entry name" value="EXPERA"/>
</dbReference>
<sequence>MGRTDSHPTEKSKEMQVKTQLWKIKLWKIWYLINIPIMAFLDSNAVIPENLQFTKFMLEGYIEQFHDFLCANPPKWLKIMTLFEIFFQLPVAVYCLYQLLNLSSSKAVKKTLAKVDFLSRLYALNVISTTAFCIYYVWAFGYYPDHVDVSLSYPHKAALTMVYAPYVLVTTLFFV</sequence>
<accession>A0ABX6EXH1</accession>
<organism evidence="9 10">
    <name type="scientific">Kluyveromyces marxianus</name>
    <name type="common">Yeast</name>
    <name type="synonym">Candida kefyr</name>
    <dbReference type="NCBI Taxonomy" id="4911"/>
    <lineage>
        <taxon>Eukaryota</taxon>
        <taxon>Fungi</taxon>
        <taxon>Dikarya</taxon>
        <taxon>Ascomycota</taxon>
        <taxon>Saccharomycotina</taxon>
        <taxon>Saccharomycetes</taxon>
        <taxon>Saccharomycetales</taxon>
        <taxon>Saccharomycetaceae</taxon>
        <taxon>Kluyveromyces</taxon>
    </lineage>
</organism>
<evidence type="ECO:0000256" key="6">
    <source>
        <dbReference type="ARBA" id="ARBA00023136"/>
    </source>
</evidence>
<evidence type="ECO:0000313" key="10">
    <source>
        <dbReference type="Proteomes" id="UP000422736"/>
    </source>
</evidence>
<evidence type="ECO:0000259" key="8">
    <source>
        <dbReference type="PROSITE" id="PS51751"/>
    </source>
</evidence>
<feature type="domain" description="EXPERA" evidence="8">
    <location>
        <begin position="23"/>
        <end position="174"/>
    </location>
</feature>
<evidence type="ECO:0000256" key="4">
    <source>
        <dbReference type="ARBA" id="ARBA00022824"/>
    </source>
</evidence>
<evidence type="ECO:0000256" key="1">
    <source>
        <dbReference type="ARBA" id="ARBA00004477"/>
    </source>
</evidence>
<evidence type="ECO:0000256" key="3">
    <source>
        <dbReference type="ARBA" id="ARBA00022692"/>
    </source>
</evidence>
<feature type="transmembrane region" description="Helical" evidence="7">
    <location>
        <begin position="121"/>
        <end position="143"/>
    </location>
</feature>
<keyword evidence="3 7" id="KW-0812">Transmembrane</keyword>
<dbReference type="PROSITE" id="PS51751">
    <property type="entry name" value="EXPERA"/>
    <property type="match status" value="1"/>
</dbReference>
<dbReference type="InterPro" id="IPR016964">
    <property type="entry name" value="Sigma2_recept"/>
</dbReference>